<dbReference type="InterPro" id="IPR000719">
    <property type="entry name" value="Prot_kinase_dom"/>
</dbReference>
<feature type="region of interest" description="Disordered" evidence="1">
    <location>
        <begin position="776"/>
        <end position="1027"/>
    </location>
</feature>
<dbReference type="GeneID" id="55966555"/>
<feature type="compositionally biased region" description="Polar residues" evidence="1">
    <location>
        <begin position="776"/>
        <end position="790"/>
    </location>
</feature>
<dbReference type="SUPFAM" id="SSF56112">
    <property type="entry name" value="Protein kinase-like (PK-like)"/>
    <property type="match status" value="1"/>
</dbReference>
<accession>A0A9P5D9J4</accession>
<dbReference type="GO" id="GO:0005524">
    <property type="term" value="F:ATP binding"/>
    <property type="evidence" value="ECO:0007669"/>
    <property type="project" value="InterPro"/>
</dbReference>
<dbReference type="PANTHER" id="PTHR23257">
    <property type="entry name" value="SERINE-THREONINE PROTEIN KINASE"/>
    <property type="match status" value="1"/>
</dbReference>
<evidence type="ECO:0000259" key="2">
    <source>
        <dbReference type="PROSITE" id="PS50011"/>
    </source>
</evidence>
<dbReference type="PROSITE" id="PS50011">
    <property type="entry name" value="PROTEIN_KINASE_DOM"/>
    <property type="match status" value="1"/>
</dbReference>
<reference evidence="3" key="1">
    <citation type="submission" date="2020-03" db="EMBL/GenBank/DDBJ databases">
        <title>Site-based positive gene gene selection in Geosmithia morbida across the United States reveals a broad range of putative effectors and factors for local host and environmental adapation.</title>
        <authorList>
            <person name="Onufrak A."/>
            <person name="Murdoch R.W."/>
            <person name="Gazis R."/>
            <person name="Huff M."/>
            <person name="Staton M."/>
            <person name="Klingeman W."/>
            <person name="Hadziabdic D."/>
        </authorList>
    </citation>
    <scope>NUCLEOTIDE SEQUENCE</scope>
    <source>
        <strain evidence="3">1262</strain>
    </source>
</reference>
<evidence type="ECO:0000313" key="4">
    <source>
        <dbReference type="Proteomes" id="UP000749293"/>
    </source>
</evidence>
<feature type="domain" description="Protein kinase" evidence="2">
    <location>
        <begin position="367"/>
        <end position="614"/>
    </location>
</feature>
<evidence type="ECO:0000256" key="1">
    <source>
        <dbReference type="SAM" id="MobiDB-lite"/>
    </source>
</evidence>
<name>A0A9P5D9J4_9HYPO</name>
<feature type="region of interest" description="Disordered" evidence="1">
    <location>
        <begin position="1"/>
        <end position="187"/>
    </location>
</feature>
<feature type="compositionally biased region" description="Low complexity" evidence="1">
    <location>
        <begin position="123"/>
        <end position="134"/>
    </location>
</feature>
<comment type="caution">
    <text evidence="3">The sequence shown here is derived from an EMBL/GenBank/DDBJ whole genome shotgun (WGS) entry which is preliminary data.</text>
</comment>
<dbReference type="InterPro" id="IPR011009">
    <property type="entry name" value="Kinase-like_dom_sf"/>
</dbReference>
<dbReference type="Pfam" id="PF00069">
    <property type="entry name" value="Pkinase"/>
    <property type="match status" value="1"/>
</dbReference>
<dbReference type="EMBL" id="JAANYQ010000001">
    <property type="protein sequence ID" value="KAF4126589.1"/>
    <property type="molecule type" value="Genomic_DNA"/>
</dbReference>
<feature type="compositionally biased region" description="Low complexity" evidence="1">
    <location>
        <begin position="821"/>
        <end position="832"/>
    </location>
</feature>
<dbReference type="PANTHER" id="PTHR23257:SF963">
    <property type="entry name" value="AT08303P"/>
    <property type="match status" value="1"/>
</dbReference>
<proteinExistence type="predicted"/>
<feature type="compositionally biased region" description="Acidic residues" evidence="1">
    <location>
        <begin position="694"/>
        <end position="712"/>
    </location>
</feature>
<dbReference type="GO" id="GO:0004672">
    <property type="term" value="F:protein kinase activity"/>
    <property type="evidence" value="ECO:0007669"/>
    <property type="project" value="InterPro"/>
</dbReference>
<dbReference type="Proteomes" id="UP000749293">
    <property type="component" value="Unassembled WGS sequence"/>
</dbReference>
<dbReference type="GO" id="GO:0007165">
    <property type="term" value="P:signal transduction"/>
    <property type="evidence" value="ECO:0007669"/>
    <property type="project" value="TreeGrafter"/>
</dbReference>
<keyword evidence="4" id="KW-1185">Reference proteome</keyword>
<feature type="compositionally biased region" description="Acidic residues" evidence="1">
    <location>
        <begin position="135"/>
        <end position="164"/>
    </location>
</feature>
<feature type="region of interest" description="Disordered" evidence="1">
    <location>
        <begin position="682"/>
        <end position="741"/>
    </location>
</feature>
<feature type="compositionally biased region" description="Basic and acidic residues" evidence="1">
    <location>
        <begin position="22"/>
        <end position="34"/>
    </location>
</feature>
<sequence length="1063" mass="116008">MAQCDGPQTQPVAAPPAIGVSRPEEDAYPDHPKLDNPLPPRKGGRISRSVIPGLPRTQTFARRLSEERSRLHPVRPSGDERRAMSVDRRSRVFDTYSEARQADPIHHPNLADSYLPQPEDPEQPGQPGQPGQPEALEEPEAPEEPEEPEESEEPEQLEELEQPEASERPETSEAPEQPQASPASEVRGQPVAGWPLHVELNGDLGAAGEFLDSDQGDDDDDPIPDDKSAVSSQHEFDAMIRHELETTWILNLSMRYKDHSNREKFFVSYRAGSVWRRVTVTVDYRNAPRDSLETELLKMKYQRDKNSRIYENIRTSLQEIRFYDTVTNLKLETIADRLHVHVVEDGNEIIHFPPVAQVAHIPCPHIRESDIVFDHHMSGFVYKVKVAGEGLIKKEIPGPDTVDEFMYEINALSSLADSESVIDFYGLVVDDEDRHVKGLLIRYADGGSLVDILYDHCKDRRVGLQWSLKERWARQIVRGLADIHDAGFVQGDFTLSNIVIDDKDDAKIIDINRRGCPVGWEPPEATPLIESQYSIAMYIGVKSDLFQLGMVLWALAMGEDEPEREGRPLTFDPECEVPVWYRAMTDTCLSADPRKRREASGLLAFFPNEDVPELRVSVEEEDVASIPGYAYVDDDVDDDMMAGEDECNAYGIPRGRTNTQSYNWWQQGAACVPAVPPWHYAPRGRSPPSPLPSDCEDDGGDGYEGDGNDGEDGQSRRRRHSYPAWSANRNIRPSYSDAGGEEAAPFDQVAQQLTPSASKDMGPLLDSVDLEGTATSAYTDSQRAEQTPFSSLERDEAVMVPEADECLGPASSSGAEEDGVAAADMPSDAAPAEGAVQRTAEGEEAENDQASPRADAGHNATTPDSGSGGSPGESGESSQATASTAEGRDEPGEVSGVENADDRYEASRPDAAGPKEAGGIGDASAPGQQQGRADAGEVAPLPSDDNPASTTEEVEPAQADAEPTATGGASGARVEADTEAEEAEEAEECQVDGNVSRWEYAGSSSTHDATPRAPPSDGHSDVDFDHSLTGAGAMHVSIDYELLEKRGLDDDFQVIGRSEVATL</sequence>
<feature type="compositionally biased region" description="Basic and acidic residues" evidence="1">
    <location>
        <begin position="77"/>
        <end position="92"/>
    </location>
</feature>
<dbReference type="RefSeq" id="XP_035325241.1">
    <property type="nucleotide sequence ID" value="XM_035462311.1"/>
</dbReference>
<feature type="compositionally biased region" description="Acidic residues" evidence="1">
    <location>
        <begin position="211"/>
        <end position="223"/>
    </location>
</feature>
<feature type="compositionally biased region" description="Acidic residues" evidence="1">
    <location>
        <begin position="977"/>
        <end position="990"/>
    </location>
</feature>
<feature type="compositionally biased region" description="Polar residues" evidence="1">
    <location>
        <begin position="1"/>
        <end position="11"/>
    </location>
</feature>
<feature type="compositionally biased region" description="Basic and acidic residues" evidence="1">
    <location>
        <begin position="224"/>
        <end position="233"/>
    </location>
</feature>
<dbReference type="InterPro" id="IPR050167">
    <property type="entry name" value="Ser_Thr_protein_kinase"/>
</dbReference>
<dbReference type="GO" id="GO:0005737">
    <property type="term" value="C:cytoplasm"/>
    <property type="evidence" value="ECO:0007669"/>
    <property type="project" value="TreeGrafter"/>
</dbReference>
<dbReference type="OrthoDB" id="635774at2759"/>
<dbReference type="AlphaFoldDB" id="A0A9P5D9J4"/>
<dbReference type="Gene3D" id="1.10.510.10">
    <property type="entry name" value="Transferase(Phosphotransferase) domain 1"/>
    <property type="match status" value="1"/>
</dbReference>
<feature type="region of interest" description="Disordered" evidence="1">
    <location>
        <begin position="207"/>
        <end position="233"/>
    </location>
</feature>
<gene>
    <name evidence="3" type="ORF">GMORB2_0325</name>
</gene>
<organism evidence="3 4">
    <name type="scientific">Geosmithia morbida</name>
    <dbReference type="NCBI Taxonomy" id="1094350"/>
    <lineage>
        <taxon>Eukaryota</taxon>
        <taxon>Fungi</taxon>
        <taxon>Dikarya</taxon>
        <taxon>Ascomycota</taxon>
        <taxon>Pezizomycotina</taxon>
        <taxon>Sordariomycetes</taxon>
        <taxon>Hypocreomycetidae</taxon>
        <taxon>Hypocreales</taxon>
        <taxon>Bionectriaceae</taxon>
        <taxon>Geosmithia</taxon>
    </lineage>
</organism>
<evidence type="ECO:0000313" key="3">
    <source>
        <dbReference type="EMBL" id="KAF4126589.1"/>
    </source>
</evidence>
<protein>
    <submittedName>
        <fullName evidence="3">STYKc</fullName>
    </submittedName>
</protein>